<reference evidence="3 4" key="1">
    <citation type="submission" date="2020-06" db="EMBL/GenBank/DDBJ databases">
        <authorList>
            <person name="Kang J."/>
        </authorList>
    </citation>
    <scope>NUCLEOTIDE SEQUENCE [LARGE SCALE GENOMIC DNA]</scope>
    <source>
        <strain evidence="3 4">DCY120</strain>
    </source>
</reference>
<dbReference type="NCBIfam" id="TIGR02607">
    <property type="entry name" value="antidote_HigA"/>
    <property type="match status" value="1"/>
</dbReference>
<dbReference type="PANTHER" id="PTHR36924">
    <property type="entry name" value="ANTITOXIN HIGA-1"/>
    <property type="match status" value="1"/>
</dbReference>
<comment type="caution">
    <text evidence="3">The sequence shown here is derived from an EMBL/GenBank/DDBJ whole genome shotgun (WGS) entry which is preliminary data.</text>
</comment>
<feature type="domain" description="HTH cro/C1-type" evidence="2">
    <location>
        <begin position="28"/>
        <end position="69"/>
    </location>
</feature>
<dbReference type="EMBL" id="JABZEC010000001">
    <property type="protein sequence ID" value="NVY95883.1"/>
    <property type="molecule type" value="Genomic_DNA"/>
</dbReference>
<dbReference type="Pfam" id="PF01381">
    <property type="entry name" value="HTH_3"/>
    <property type="match status" value="1"/>
</dbReference>
<evidence type="ECO:0000313" key="3">
    <source>
        <dbReference type="EMBL" id="NVY95883.1"/>
    </source>
</evidence>
<dbReference type="SUPFAM" id="SSF47413">
    <property type="entry name" value="lambda repressor-like DNA-binding domains"/>
    <property type="match status" value="1"/>
</dbReference>
<dbReference type="CDD" id="cd00093">
    <property type="entry name" value="HTH_XRE"/>
    <property type="match status" value="1"/>
</dbReference>
<dbReference type="InterPro" id="IPR013430">
    <property type="entry name" value="Toxin_antidote_HigA"/>
</dbReference>
<dbReference type="GO" id="GO:0003677">
    <property type="term" value="F:DNA binding"/>
    <property type="evidence" value="ECO:0007669"/>
    <property type="project" value="UniProtKB-KW"/>
</dbReference>
<dbReference type="PROSITE" id="PS50943">
    <property type="entry name" value="HTH_CROC1"/>
    <property type="match status" value="1"/>
</dbReference>
<evidence type="ECO:0000256" key="1">
    <source>
        <dbReference type="ARBA" id="ARBA00023125"/>
    </source>
</evidence>
<evidence type="ECO:0000313" key="4">
    <source>
        <dbReference type="Proteomes" id="UP000563523"/>
    </source>
</evidence>
<accession>A0A850QYW5</accession>
<evidence type="ECO:0000259" key="2">
    <source>
        <dbReference type="PROSITE" id="PS50943"/>
    </source>
</evidence>
<dbReference type="InterPro" id="IPR001387">
    <property type="entry name" value="Cro/C1-type_HTH"/>
</dbReference>
<dbReference type="Proteomes" id="UP000563523">
    <property type="component" value="Unassembled WGS sequence"/>
</dbReference>
<dbReference type="SMART" id="SM00530">
    <property type="entry name" value="HTH_XRE"/>
    <property type="match status" value="1"/>
</dbReference>
<proteinExistence type="predicted"/>
<keyword evidence="4" id="KW-1185">Reference proteome</keyword>
<gene>
    <name evidence="3" type="ORF">HU830_01530</name>
</gene>
<keyword evidence="1" id="KW-0238">DNA-binding</keyword>
<name>A0A850QYW5_9LACO</name>
<protein>
    <submittedName>
        <fullName evidence="3">HigA family addiction module antidote protein</fullName>
    </submittedName>
</protein>
<dbReference type="AlphaFoldDB" id="A0A850QYW5"/>
<dbReference type="PANTHER" id="PTHR36924:SF1">
    <property type="entry name" value="ANTITOXIN HIGA-1"/>
    <property type="match status" value="1"/>
</dbReference>
<organism evidence="3 4">
    <name type="scientific">Bombilactobacillus apium</name>
    <dbReference type="NCBI Taxonomy" id="2675299"/>
    <lineage>
        <taxon>Bacteria</taxon>
        <taxon>Bacillati</taxon>
        <taxon>Bacillota</taxon>
        <taxon>Bacilli</taxon>
        <taxon>Lactobacillales</taxon>
        <taxon>Lactobacillaceae</taxon>
        <taxon>Bombilactobacillus</taxon>
    </lineage>
</organism>
<dbReference type="RefSeq" id="WP_176942045.1">
    <property type="nucleotide sequence ID" value="NZ_JABZEC010000001.1"/>
</dbReference>
<sequence>MTTKIPTPTISEILKEEFMRPLDISTYALAKNIGVATSRIQDILHGRRRITIDTSIRLGRFFGVSDKYFFNLQNEIDFRNEKSAHASSYIKIKPYQYA</sequence>
<dbReference type="Gene3D" id="1.10.260.40">
    <property type="entry name" value="lambda repressor-like DNA-binding domains"/>
    <property type="match status" value="1"/>
</dbReference>
<dbReference type="InterPro" id="IPR010982">
    <property type="entry name" value="Lambda_DNA-bd_dom_sf"/>
</dbReference>